<dbReference type="GO" id="GO:0080120">
    <property type="term" value="P:CAAX-box protein maturation"/>
    <property type="evidence" value="ECO:0007669"/>
    <property type="project" value="UniProtKB-ARBA"/>
</dbReference>
<dbReference type="AlphaFoldDB" id="A0A3S4DIH3"/>
<evidence type="ECO:0000259" key="2">
    <source>
        <dbReference type="Pfam" id="PF02517"/>
    </source>
</evidence>
<dbReference type="Pfam" id="PF02517">
    <property type="entry name" value="Rce1-like"/>
    <property type="match status" value="1"/>
</dbReference>
<dbReference type="InterPro" id="IPR052710">
    <property type="entry name" value="CAAX_protease"/>
</dbReference>
<dbReference type="PANTHER" id="PTHR36435:SF1">
    <property type="entry name" value="CAAX AMINO TERMINAL PROTEASE FAMILY PROTEIN"/>
    <property type="match status" value="1"/>
</dbReference>
<name>A0A3S4DIH3_9BRAD</name>
<evidence type="ECO:0000313" key="4">
    <source>
        <dbReference type="Proteomes" id="UP000289200"/>
    </source>
</evidence>
<dbReference type="Proteomes" id="UP000289200">
    <property type="component" value="Unassembled WGS sequence"/>
</dbReference>
<keyword evidence="4" id="KW-1185">Reference proteome</keyword>
<protein>
    <recommendedName>
        <fullName evidence="2">CAAX prenyl protease 2/Lysostaphin resistance protein A-like domain-containing protein</fullName>
    </recommendedName>
</protein>
<feature type="transmembrane region" description="Helical" evidence="1">
    <location>
        <begin position="209"/>
        <end position="226"/>
    </location>
</feature>
<feature type="transmembrane region" description="Helical" evidence="1">
    <location>
        <begin position="20"/>
        <end position="40"/>
    </location>
</feature>
<feature type="transmembrane region" description="Helical" evidence="1">
    <location>
        <begin position="144"/>
        <end position="165"/>
    </location>
</feature>
<feature type="transmembrane region" description="Helical" evidence="1">
    <location>
        <begin position="103"/>
        <end position="124"/>
    </location>
</feature>
<organism evidence="3 4">
    <name type="scientific">Rhodoplanes serenus</name>
    <dbReference type="NCBI Taxonomy" id="200615"/>
    <lineage>
        <taxon>Bacteria</taxon>
        <taxon>Pseudomonadati</taxon>
        <taxon>Pseudomonadota</taxon>
        <taxon>Alphaproteobacteria</taxon>
        <taxon>Hyphomicrobiales</taxon>
        <taxon>Nitrobacteraceae</taxon>
        <taxon>Rhodoplanes</taxon>
    </lineage>
</organism>
<dbReference type="PANTHER" id="PTHR36435">
    <property type="entry name" value="SLR1288 PROTEIN"/>
    <property type="match status" value="1"/>
</dbReference>
<gene>
    <name evidence="3" type="ORF">RHODGE_RHODGE_04349</name>
</gene>
<dbReference type="RefSeq" id="WP_129611155.1">
    <property type="nucleotide sequence ID" value="NZ_UWOC01000190.1"/>
</dbReference>
<feature type="domain" description="CAAX prenyl protease 2/Lysostaphin resistance protein A-like" evidence="2">
    <location>
        <begin position="145"/>
        <end position="241"/>
    </location>
</feature>
<sequence>MPVVRRRPVAATAPSPPVTVLRGPWGVTVSLAFVVLAFAAEAPLRDAVAATGLPARAAAGWPRALDAVAMWGSTLLVIILAARLTDVRLRDYLAWRAPQPRHLLLAAGFVLTLYGALVGITLLADTVAIHADHRGRTAPGAGPLAVVLAWWSTVLLAPIVEESVFRGFLWRGIAHRHGAAAALLLTSAVFAAFHWGYWLRGGDVDLLTVAHYLVMGGVLGAFRLVSGSTLVPMVAHALANASLAAFPTVVTALA</sequence>
<keyword evidence="1" id="KW-0472">Membrane</keyword>
<dbReference type="InterPro" id="IPR003675">
    <property type="entry name" value="Rce1/LyrA-like_dom"/>
</dbReference>
<proteinExistence type="predicted"/>
<dbReference type="OrthoDB" id="9782250at2"/>
<dbReference type="EMBL" id="UWOC01000190">
    <property type="protein sequence ID" value="VCU11143.1"/>
    <property type="molecule type" value="Genomic_DNA"/>
</dbReference>
<accession>A0A3S4DIH3</accession>
<keyword evidence="1" id="KW-0812">Transmembrane</keyword>
<evidence type="ECO:0000313" key="3">
    <source>
        <dbReference type="EMBL" id="VCU11143.1"/>
    </source>
</evidence>
<feature type="transmembrane region" description="Helical" evidence="1">
    <location>
        <begin position="177"/>
        <end position="197"/>
    </location>
</feature>
<comment type="caution">
    <text evidence="3">The sequence shown here is derived from an EMBL/GenBank/DDBJ whole genome shotgun (WGS) entry which is preliminary data.</text>
</comment>
<feature type="transmembrane region" description="Helical" evidence="1">
    <location>
        <begin position="60"/>
        <end position="82"/>
    </location>
</feature>
<keyword evidence="1" id="KW-1133">Transmembrane helix</keyword>
<reference evidence="4" key="1">
    <citation type="submission" date="2018-10" db="EMBL/GenBank/DDBJ databases">
        <authorList>
            <person name="Peiro R."/>
            <person name="Begona"/>
            <person name="Cbmso G."/>
            <person name="Lopez M."/>
            <person name="Gonzalez S."/>
            <person name="Sacristan E."/>
            <person name="Castillo E."/>
        </authorList>
    </citation>
    <scope>NUCLEOTIDE SEQUENCE [LARGE SCALE GENOMIC DNA]</scope>
</reference>
<evidence type="ECO:0000256" key="1">
    <source>
        <dbReference type="SAM" id="Phobius"/>
    </source>
</evidence>
<dbReference type="GO" id="GO:0004175">
    <property type="term" value="F:endopeptidase activity"/>
    <property type="evidence" value="ECO:0007669"/>
    <property type="project" value="UniProtKB-ARBA"/>
</dbReference>